<dbReference type="AlphaFoldDB" id="A0A7W6D5B0"/>
<dbReference type="InterPro" id="IPR050595">
    <property type="entry name" value="Bact_response_regulator"/>
</dbReference>
<dbReference type="Proteomes" id="UP000528964">
    <property type="component" value="Unassembled WGS sequence"/>
</dbReference>
<dbReference type="Gene3D" id="3.40.50.2300">
    <property type="match status" value="1"/>
</dbReference>
<dbReference type="GO" id="GO:0000160">
    <property type="term" value="P:phosphorelay signal transduction system"/>
    <property type="evidence" value="ECO:0007669"/>
    <property type="project" value="InterPro"/>
</dbReference>
<evidence type="ECO:0000313" key="4">
    <source>
        <dbReference type="EMBL" id="MBB3974412.1"/>
    </source>
</evidence>
<reference evidence="4 5" key="1">
    <citation type="submission" date="2020-08" db="EMBL/GenBank/DDBJ databases">
        <title>Genomic Encyclopedia of Type Strains, Phase IV (KMG-IV): sequencing the most valuable type-strain genomes for metagenomic binning, comparative biology and taxonomic classification.</title>
        <authorList>
            <person name="Goeker M."/>
        </authorList>
    </citation>
    <scope>NUCLEOTIDE SEQUENCE [LARGE SCALE GENOMIC DNA]</scope>
    <source>
        <strain evidence="4 5">DSM 25481</strain>
    </source>
</reference>
<dbReference type="EMBL" id="JACIDR010000006">
    <property type="protein sequence ID" value="MBB3974412.1"/>
    <property type="molecule type" value="Genomic_DNA"/>
</dbReference>
<accession>A0A7W6D5B0</accession>
<evidence type="ECO:0000256" key="2">
    <source>
        <dbReference type="PROSITE-ProRule" id="PRU00169"/>
    </source>
</evidence>
<dbReference type="Pfam" id="PF00072">
    <property type="entry name" value="Response_reg"/>
    <property type="match status" value="1"/>
</dbReference>
<protein>
    <submittedName>
        <fullName evidence="4">DNA-binding response OmpR family regulator</fullName>
    </submittedName>
</protein>
<feature type="modified residue" description="4-aspartylphosphate" evidence="2">
    <location>
        <position position="54"/>
    </location>
</feature>
<organism evidence="4 5">
    <name type="scientific">Hansschlegelia beijingensis</name>
    <dbReference type="NCBI Taxonomy" id="1133344"/>
    <lineage>
        <taxon>Bacteria</taxon>
        <taxon>Pseudomonadati</taxon>
        <taxon>Pseudomonadota</taxon>
        <taxon>Alphaproteobacteria</taxon>
        <taxon>Hyphomicrobiales</taxon>
        <taxon>Methylopilaceae</taxon>
        <taxon>Hansschlegelia</taxon>
    </lineage>
</organism>
<evidence type="ECO:0000256" key="1">
    <source>
        <dbReference type="ARBA" id="ARBA00022553"/>
    </source>
</evidence>
<dbReference type="PANTHER" id="PTHR44591">
    <property type="entry name" value="STRESS RESPONSE REGULATOR PROTEIN 1"/>
    <property type="match status" value="1"/>
</dbReference>
<comment type="caution">
    <text evidence="4">The sequence shown here is derived from an EMBL/GenBank/DDBJ whole genome shotgun (WGS) entry which is preliminary data.</text>
</comment>
<gene>
    <name evidence="4" type="ORF">GGR24_003093</name>
</gene>
<dbReference type="RefSeq" id="WP_183396268.1">
    <property type="nucleotide sequence ID" value="NZ_JACIDR010000006.1"/>
</dbReference>
<dbReference type="InterPro" id="IPR001789">
    <property type="entry name" value="Sig_transdc_resp-reg_receiver"/>
</dbReference>
<keyword evidence="5" id="KW-1185">Reference proteome</keyword>
<dbReference type="PANTHER" id="PTHR44591:SF24">
    <property type="entry name" value="PROTEIN-GLUTAMATE METHYLESTERASE_PROTEIN-GLUTAMINE GLUTAMINASE 1"/>
    <property type="match status" value="1"/>
</dbReference>
<name>A0A7W6D5B0_9HYPH</name>
<proteinExistence type="predicted"/>
<evidence type="ECO:0000313" key="5">
    <source>
        <dbReference type="Proteomes" id="UP000528964"/>
    </source>
</evidence>
<dbReference type="SUPFAM" id="SSF52172">
    <property type="entry name" value="CheY-like"/>
    <property type="match status" value="1"/>
</dbReference>
<sequence length="122" mass="13526">MQRTVLIVEDEFLIAMHLQRLLEEHGWRVIGPVATVRAALRLLEEKLPDVALLDVNLGREMVTPVAEALRARSVPFAIASAYERPERFAGEVLAGAVNVGKPAVERRLLAALRQLIDREPVG</sequence>
<feature type="domain" description="Response regulatory" evidence="3">
    <location>
        <begin position="4"/>
        <end position="116"/>
    </location>
</feature>
<dbReference type="GO" id="GO:0003677">
    <property type="term" value="F:DNA binding"/>
    <property type="evidence" value="ECO:0007669"/>
    <property type="project" value="UniProtKB-KW"/>
</dbReference>
<keyword evidence="4" id="KW-0238">DNA-binding</keyword>
<keyword evidence="1 2" id="KW-0597">Phosphoprotein</keyword>
<dbReference type="InterPro" id="IPR011006">
    <property type="entry name" value="CheY-like_superfamily"/>
</dbReference>
<evidence type="ECO:0000259" key="3">
    <source>
        <dbReference type="PROSITE" id="PS50110"/>
    </source>
</evidence>
<dbReference type="SMART" id="SM00448">
    <property type="entry name" value="REC"/>
    <property type="match status" value="1"/>
</dbReference>
<dbReference type="PROSITE" id="PS50110">
    <property type="entry name" value="RESPONSE_REGULATORY"/>
    <property type="match status" value="1"/>
</dbReference>